<dbReference type="STRING" id="49186.SAMN05421647_112116"/>
<dbReference type="RefSeq" id="WP_076465938.1">
    <property type="nucleotide sequence ID" value="NZ_FTMN01000012.1"/>
</dbReference>
<sequence>MAEFLIAFLVSLLLIGGLVLALTYGRAPTWRPDRRKVLDLMQKLQTGDVRQDEWEMFIGFPILHDPELEAIRRLCVGIHEGDDRHPPASDGLGQYVYDRAGRQRVAEVQKELEQLIANEPYFRDF</sequence>
<dbReference type="Proteomes" id="UP000186895">
    <property type="component" value="Unassembled WGS sequence"/>
</dbReference>
<name>A0A1N6X4E6_9GAMM</name>
<accession>A0A1N6X4E6</accession>
<dbReference type="EMBL" id="FTMN01000012">
    <property type="protein sequence ID" value="SIQ97218.1"/>
    <property type="molecule type" value="Genomic_DNA"/>
</dbReference>
<dbReference type="eggNOG" id="ENOG5033G68">
    <property type="taxonomic scope" value="Bacteria"/>
</dbReference>
<protein>
    <submittedName>
        <fullName evidence="1">Uncharacterized protein</fullName>
    </submittedName>
</protein>
<evidence type="ECO:0000313" key="1">
    <source>
        <dbReference type="EMBL" id="SIQ97218.1"/>
    </source>
</evidence>
<evidence type="ECO:0000313" key="2">
    <source>
        <dbReference type="Proteomes" id="UP000186895"/>
    </source>
</evidence>
<keyword evidence="2" id="KW-1185">Reference proteome</keyword>
<dbReference type="AlphaFoldDB" id="A0A1N6X4E6"/>
<proteinExistence type="predicted"/>
<organism evidence="1 2">
    <name type="scientific">Marinobacterium stanieri</name>
    <dbReference type="NCBI Taxonomy" id="49186"/>
    <lineage>
        <taxon>Bacteria</taxon>
        <taxon>Pseudomonadati</taxon>
        <taxon>Pseudomonadota</taxon>
        <taxon>Gammaproteobacteria</taxon>
        <taxon>Oceanospirillales</taxon>
        <taxon>Oceanospirillaceae</taxon>
        <taxon>Marinobacterium</taxon>
    </lineage>
</organism>
<reference evidence="1 2" key="1">
    <citation type="submission" date="2017-01" db="EMBL/GenBank/DDBJ databases">
        <authorList>
            <person name="Mah S.A."/>
            <person name="Swanson W.J."/>
            <person name="Moy G.W."/>
            <person name="Vacquier V.D."/>
        </authorList>
    </citation>
    <scope>NUCLEOTIDE SEQUENCE [LARGE SCALE GENOMIC DNA]</scope>
    <source>
        <strain evidence="1 2">DSM 7027</strain>
    </source>
</reference>
<gene>
    <name evidence="1" type="ORF">SAMN05421647_112116</name>
</gene>